<sequence>MKDQETITLVPTKLARIARIAHPALLLSAYYLRFTDLVASPQYALRSALLPLTALQVAYAAICLPVAGSNAPRPKRAKRTSPKPTWQVPSISATLIALILSALTVPFIAMLMILCGAPLTSHLAETVFMSAHIALLAIFPLVYIYGLDSAAWLSITALRHPLDEVFGAYVGAFLGAWLGAVPIPLDWDRDWQRWPITIVTGIYLGYVGGKALGGGAFYGKRIEFD</sequence>
<name>A0A383UVV1_BLUHO</name>
<keyword evidence="4 8" id="KW-0812">Transmembrane</keyword>
<dbReference type="Pfam" id="PF06699">
    <property type="entry name" value="PIG-F"/>
    <property type="match status" value="1"/>
</dbReference>
<evidence type="ECO:0000256" key="6">
    <source>
        <dbReference type="ARBA" id="ARBA00022989"/>
    </source>
</evidence>
<evidence type="ECO:0000256" key="3">
    <source>
        <dbReference type="ARBA" id="ARBA00022502"/>
    </source>
</evidence>
<dbReference type="GO" id="GO:0005789">
    <property type="term" value="C:endoplasmic reticulum membrane"/>
    <property type="evidence" value="ECO:0007669"/>
    <property type="project" value="UniProtKB-SubCell"/>
</dbReference>
<feature type="transmembrane region" description="Helical" evidence="8">
    <location>
        <begin position="166"/>
        <end position="185"/>
    </location>
</feature>
<accession>A0A383UVV1</accession>
<protein>
    <recommendedName>
        <fullName evidence="11">Glycosylphosphatidylinositol anchor biosynthesis protein 11</fullName>
    </recommendedName>
</protein>
<proteinExistence type="predicted"/>
<evidence type="ECO:0000256" key="4">
    <source>
        <dbReference type="ARBA" id="ARBA00022692"/>
    </source>
</evidence>
<dbReference type="Proteomes" id="UP000275772">
    <property type="component" value="Unassembled WGS sequence"/>
</dbReference>
<comment type="subcellular location">
    <subcellularLocation>
        <location evidence="1">Endoplasmic reticulum membrane</location>
        <topology evidence="1">Multi-pass membrane protein</topology>
    </subcellularLocation>
</comment>
<dbReference type="UniPathway" id="UPA00196"/>
<reference evidence="9 10" key="1">
    <citation type="submission" date="2017-11" db="EMBL/GenBank/DDBJ databases">
        <authorList>
            <person name="Kracher B."/>
        </authorList>
    </citation>
    <scope>NUCLEOTIDE SEQUENCE [LARGE SCALE GENOMIC DNA]</scope>
    <source>
        <strain evidence="9 10">RACE1</strain>
    </source>
</reference>
<evidence type="ECO:0000256" key="7">
    <source>
        <dbReference type="ARBA" id="ARBA00023136"/>
    </source>
</evidence>
<evidence type="ECO:0000256" key="8">
    <source>
        <dbReference type="SAM" id="Phobius"/>
    </source>
</evidence>
<organism evidence="9 10">
    <name type="scientific">Blumeria hordei</name>
    <name type="common">Barley powdery mildew</name>
    <name type="synonym">Blumeria graminis f. sp. hordei</name>
    <dbReference type="NCBI Taxonomy" id="2867405"/>
    <lineage>
        <taxon>Eukaryota</taxon>
        <taxon>Fungi</taxon>
        <taxon>Dikarya</taxon>
        <taxon>Ascomycota</taxon>
        <taxon>Pezizomycotina</taxon>
        <taxon>Leotiomycetes</taxon>
        <taxon>Erysiphales</taxon>
        <taxon>Erysiphaceae</taxon>
        <taxon>Blumeria</taxon>
    </lineage>
</organism>
<dbReference type="EMBL" id="UNSH01000060">
    <property type="protein sequence ID" value="SZF04037.1"/>
    <property type="molecule type" value="Genomic_DNA"/>
</dbReference>
<gene>
    <name evidence="9" type="ORF">BLGHR1_14832</name>
</gene>
<dbReference type="GO" id="GO:0006506">
    <property type="term" value="P:GPI anchor biosynthetic process"/>
    <property type="evidence" value="ECO:0007669"/>
    <property type="project" value="UniProtKB-UniPathway"/>
</dbReference>
<evidence type="ECO:0000256" key="2">
    <source>
        <dbReference type="ARBA" id="ARBA00004687"/>
    </source>
</evidence>
<dbReference type="VEuPathDB" id="FungiDB:BLGHR1_14832"/>
<feature type="transmembrane region" description="Helical" evidence="8">
    <location>
        <begin position="14"/>
        <end position="32"/>
    </location>
</feature>
<evidence type="ECO:0000313" key="10">
    <source>
        <dbReference type="Proteomes" id="UP000275772"/>
    </source>
</evidence>
<dbReference type="AlphaFoldDB" id="A0A383UVV1"/>
<dbReference type="InterPro" id="IPR009580">
    <property type="entry name" value="GPI_biosynthesis_protein_Pig-F"/>
</dbReference>
<feature type="transmembrane region" description="Helical" evidence="8">
    <location>
        <begin position="126"/>
        <end position="146"/>
    </location>
</feature>
<evidence type="ECO:0008006" key="11">
    <source>
        <dbReference type="Google" id="ProtNLM"/>
    </source>
</evidence>
<keyword evidence="7 8" id="KW-0472">Membrane</keyword>
<feature type="transmembrane region" description="Helical" evidence="8">
    <location>
        <begin position="44"/>
        <end position="68"/>
    </location>
</feature>
<evidence type="ECO:0000256" key="1">
    <source>
        <dbReference type="ARBA" id="ARBA00004477"/>
    </source>
</evidence>
<comment type="pathway">
    <text evidence="2">Glycolipid biosynthesis; glycosylphosphatidylinositol-anchor biosynthesis.</text>
</comment>
<keyword evidence="3" id="KW-0337">GPI-anchor biosynthesis</keyword>
<evidence type="ECO:0000313" key="9">
    <source>
        <dbReference type="EMBL" id="SZF04037.1"/>
    </source>
</evidence>
<keyword evidence="6 8" id="KW-1133">Transmembrane helix</keyword>
<feature type="transmembrane region" description="Helical" evidence="8">
    <location>
        <begin position="88"/>
        <end position="114"/>
    </location>
</feature>
<keyword evidence="5" id="KW-0256">Endoplasmic reticulum</keyword>
<evidence type="ECO:0000256" key="5">
    <source>
        <dbReference type="ARBA" id="ARBA00022824"/>
    </source>
</evidence>